<dbReference type="PANTHER" id="PTHR15615:SF108">
    <property type="entry name" value="PROTEIN CNPPD1"/>
    <property type="match status" value="1"/>
</dbReference>
<accession>A0A9Q0R4S6</accession>
<keyword evidence="4" id="KW-1185">Reference proteome</keyword>
<dbReference type="CDD" id="cd20558">
    <property type="entry name" value="CYCLIN_ScPCL7-like"/>
    <property type="match status" value="1"/>
</dbReference>
<organism evidence="3 4">
    <name type="scientific">Anaeramoeba ignava</name>
    <name type="common">Anaerobic marine amoeba</name>
    <dbReference type="NCBI Taxonomy" id="1746090"/>
    <lineage>
        <taxon>Eukaryota</taxon>
        <taxon>Metamonada</taxon>
        <taxon>Anaeramoebidae</taxon>
        <taxon>Anaeramoeba</taxon>
    </lineage>
</organism>
<proteinExistence type="inferred from homology"/>
<dbReference type="PIRSF" id="PIRSF027110">
    <property type="entry name" value="PREG"/>
    <property type="match status" value="1"/>
</dbReference>
<dbReference type="PANTHER" id="PTHR15615">
    <property type="match status" value="1"/>
</dbReference>
<reference evidence="3" key="1">
    <citation type="submission" date="2022-10" db="EMBL/GenBank/DDBJ databases">
        <title>Novel sulphate-reducing endosymbionts in the free-living metamonad Anaeramoeba.</title>
        <authorList>
            <person name="Jerlstrom-Hultqvist J."/>
            <person name="Cepicka I."/>
            <person name="Gallot-Lavallee L."/>
            <person name="Salas-Leiva D."/>
            <person name="Curtis B.A."/>
            <person name="Zahonova K."/>
            <person name="Pipaliya S."/>
            <person name="Dacks J."/>
            <person name="Roger A.J."/>
        </authorList>
    </citation>
    <scope>NUCLEOTIDE SEQUENCE</scope>
    <source>
        <strain evidence="3">BMAN</strain>
    </source>
</reference>
<protein>
    <recommendedName>
        <fullName evidence="2">Cyclin</fullName>
    </recommendedName>
</protein>
<dbReference type="InterPro" id="IPR013922">
    <property type="entry name" value="Cyclin_PHO80-like"/>
</dbReference>
<dbReference type="Proteomes" id="UP001149090">
    <property type="component" value="Unassembled WGS sequence"/>
</dbReference>
<dbReference type="OMA" id="NEMNIHR"/>
<dbReference type="AlphaFoldDB" id="A0A9Q0R4S6"/>
<comment type="caution">
    <text evidence="3">The sequence shown here is derived from an EMBL/GenBank/DDBJ whole genome shotgun (WGS) entry which is preliminary data.</text>
</comment>
<evidence type="ECO:0000256" key="2">
    <source>
        <dbReference type="PIRNR" id="PIRNR027110"/>
    </source>
</evidence>
<comment type="similarity">
    <text evidence="2">Belongs to the cyclin family.</text>
</comment>
<name>A0A9Q0R4S6_ANAIG</name>
<evidence type="ECO:0000256" key="1">
    <source>
        <dbReference type="ARBA" id="ARBA00023127"/>
    </source>
</evidence>
<sequence>MDHLLIKLSTNISNLLSQLVNLCEDEEKDTNNIFSVDLPSISIHDYVQRLVDNLRCSQQCFVVAIAYILRIIKQNSNIFLTKYNIHRFLVTAVMSAAKFFDDQFYNNKFYATVGGIPLEEMNKLELEFLFLIDFQLVISREEFTKIFRGILAFENKQTTPKQPFPSRKRKNENIDVVVHQKNIQENIYSSHFQTKQICLK</sequence>
<dbReference type="GO" id="GO:0051301">
    <property type="term" value="P:cell division"/>
    <property type="evidence" value="ECO:0007669"/>
    <property type="project" value="UniProtKB-UniRule"/>
</dbReference>
<dbReference type="Gene3D" id="1.10.472.10">
    <property type="entry name" value="Cyclin-like"/>
    <property type="match status" value="1"/>
</dbReference>
<gene>
    <name evidence="3" type="ORF">M0811_03392</name>
</gene>
<evidence type="ECO:0000313" key="4">
    <source>
        <dbReference type="Proteomes" id="UP001149090"/>
    </source>
</evidence>
<dbReference type="OrthoDB" id="337735at2759"/>
<keyword evidence="1 2" id="KW-0195">Cyclin</keyword>
<dbReference type="EMBL" id="JAPDFW010000147">
    <property type="protein sequence ID" value="KAJ5066059.1"/>
    <property type="molecule type" value="Genomic_DNA"/>
</dbReference>
<dbReference type="SUPFAM" id="SSF47954">
    <property type="entry name" value="Cyclin-like"/>
    <property type="match status" value="1"/>
</dbReference>
<dbReference type="InterPro" id="IPR012389">
    <property type="entry name" value="Cyclin_P/U"/>
</dbReference>
<dbReference type="GO" id="GO:0019901">
    <property type="term" value="F:protein kinase binding"/>
    <property type="evidence" value="ECO:0007669"/>
    <property type="project" value="UniProtKB-UniRule"/>
</dbReference>
<evidence type="ECO:0000313" key="3">
    <source>
        <dbReference type="EMBL" id="KAJ5066059.1"/>
    </source>
</evidence>
<dbReference type="Pfam" id="PF08613">
    <property type="entry name" value="Cyclin"/>
    <property type="match status" value="1"/>
</dbReference>
<dbReference type="InterPro" id="IPR036915">
    <property type="entry name" value="Cyclin-like_sf"/>
</dbReference>